<feature type="compositionally biased region" description="Low complexity" evidence="1">
    <location>
        <begin position="868"/>
        <end position="881"/>
    </location>
</feature>
<accession>A0A4Y2GMH6</accession>
<feature type="compositionally biased region" description="Low complexity" evidence="1">
    <location>
        <begin position="429"/>
        <end position="441"/>
    </location>
</feature>
<feature type="region of interest" description="Disordered" evidence="1">
    <location>
        <begin position="1264"/>
        <end position="1296"/>
    </location>
</feature>
<feature type="region of interest" description="Disordered" evidence="1">
    <location>
        <begin position="952"/>
        <end position="1026"/>
    </location>
</feature>
<feature type="compositionally biased region" description="Basic and acidic residues" evidence="1">
    <location>
        <begin position="315"/>
        <end position="326"/>
    </location>
</feature>
<reference evidence="2 3" key="1">
    <citation type="journal article" date="2019" name="Sci. Rep.">
        <title>Orb-weaving spider Araneus ventricosus genome elucidates the spidroin gene catalogue.</title>
        <authorList>
            <person name="Kono N."/>
            <person name="Nakamura H."/>
            <person name="Ohtoshi R."/>
            <person name="Moran D.A.P."/>
            <person name="Shinohara A."/>
            <person name="Yoshida Y."/>
            <person name="Fujiwara M."/>
            <person name="Mori M."/>
            <person name="Tomita M."/>
            <person name="Arakawa K."/>
        </authorList>
    </citation>
    <scope>NUCLEOTIDE SEQUENCE [LARGE SCALE GENOMIC DNA]</scope>
</reference>
<feature type="compositionally biased region" description="Low complexity" evidence="1">
    <location>
        <begin position="556"/>
        <end position="571"/>
    </location>
</feature>
<gene>
    <name evidence="2" type="ORF">AVEN_82998_1</name>
</gene>
<sequence length="1775" mass="201415">MKSYSRTGKKSKTHSKARVSGKLSDAQLLEKFGIRKCFVELDRLKSDEYGFSEISSSSLKTEKKPIAKNKLKKSNKKPRDRGKRKHLDSEIIKNGTQTLHYETLEKHTDDTQLPERNQKTVDLSTNNKGRRHVDSSQHLASRLSEEHIFENREQAEESNPTEDDLARKRRTRSSSNSSRETQNLDSEFAEVRLTGHETSKEIQLRDKGKRRNNRTGSSSNSSRETLNSVSECSETILVGHEQEEKDGQKQTRRKKKNRTSTDSKRKVQNLDSECSETVLSSPEQTEESNLIETDLSRKNRTRSSSYSSRETQNFDSEKILADHELAGESSQVETQKREQKRNRSSSNSNRETHNLDSQCSETALTSHESAEKSSDIQIGRRKRNRSISNSSREMQNLDSESSETMLASYEQEVESNLTETDLSRKNRTRSSSNTSRGTLNLDPVCSEEMLPEPEHFKKVSKTNTRRSRRKKYNTNSSNLNRETQNLDSEASETILINSERAEESSLTETDLSRKSRSRSSSTSSCGSQNFNSECSETVLSSHEQAEESNLTEINLSSKTRTGSSSNSSIDTQNLESVSCKEMLGDREQSEEARQAATRRKKTISSFKSKRGTLNLDPESSDSAPISHEQAEEISRIQTRSRKRNRSPSDSSRETQNLESECSGTIIVNHEQGVESSLIEIDLIKNRSSSGSSRGTENSVSECSEAVLTSAQQTGEICQTSTTVRRKNRTRSSSNSSEGTQSLNSEYSETKLASSEQAEVSSLTETDLSGKKKSRSSSDCCKEIQNLDSEFSGEPESNTDVQSVILMSQTNLPAIKRARNSSSYLLEVQNSCFEEKNDEQLSQTKKEKKKHINHAPAQKANEKNSILPTTRTTRNSSNFSRNKNFDSELSEKHTAHMQTQKINPMHQSNLLAKKRSRNITQISHFEHAEGHLESEQAQDVYLDSHLPVKKKAKKSLNNSFQNSDSESSEKHNEILQTRELSLDSNLCSRTGSRSPFSLNSKVQTSDFSEKQNEHMQTNESNQTEEDLCMKKSKSISNLDSKIMESALEFSKQNGIEDDLEIQEKLENLIASDSHVQEKIKTFCGPNEKVIASDSENSCVEEYPAENAKQTFSVTSFSLNGKYENSISEHLEKEDLETEVERNIDQTDQEDVALQESVSQNRARTSSGSSNRSNLSCSEILKSSDLEKNMEVQSDLLENQGECSTENNVPVQNTTVQETSVENGNSEFVFSEMDDAEKESENLEKPVEMLGNLMNCETFVQSSRASDSNIKHLESADDSEKQDHDIESPEIPEEESEFSDATLLKKYGIRECSVVLTRARPFTIHYGRPFLKKIAQDAYNRSAGKTNVVNLDRLFRRTRLSQFSSLSRETFEREIMKCIRRLHLRDEFIRGREALIKRDKKQLTKNKKLLRRKIFYDTNSFVIVNEKHIEEKRKALRNRKFPLVLIEQNEEAEFLARKLMESKRMNIEQNKIDNETALNQQHNYHDYRETDQYLEVDESGDESDQSDNEETNPNTDSSDDDALQSHDPYETQNLANYLYTRKSKHSLKEGKELQNSNLDCKESHIGKQQLILDSQQDFETRMIQNHEDDSNCGNSKPCENLQKLQNQNLLDSNPVLESEHNFHLALHSDKLKEVTADSQWPRVLLYPLERTIEKDHAKSPLTASSEVDCISFQQAGDSERTDATSVLKEVAYDESTSECNPPSPGRETPLSVECFDDASEKKSFGTANEEFFVIDEDDDDSEKKSCCSYSEEGSEPDRQLFVTESQGSHQNSSLCPS</sequence>
<name>A0A4Y2GMH6_ARAVE</name>
<comment type="caution">
    <text evidence="2">The sequence shown here is derived from an EMBL/GenBank/DDBJ whole genome shotgun (WGS) entry which is preliminary data.</text>
</comment>
<feature type="compositionally biased region" description="Acidic residues" evidence="1">
    <location>
        <begin position="1286"/>
        <end position="1296"/>
    </location>
</feature>
<feature type="compositionally biased region" description="Polar residues" evidence="1">
    <location>
        <begin position="393"/>
        <end position="405"/>
    </location>
</feature>
<feature type="compositionally biased region" description="Basic and acidic residues" evidence="1">
    <location>
        <begin position="1267"/>
        <end position="1285"/>
    </location>
</feature>
<feature type="compositionally biased region" description="Low complexity" evidence="1">
    <location>
        <begin position="518"/>
        <end position="527"/>
    </location>
</feature>
<feature type="compositionally biased region" description="Basic and acidic residues" evidence="1">
    <location>
        <begin position="240"/>
        <end position="249"/>
    </location>
</feature>
<feature type="compositionally biased region" description="Acidic residues" evidence="1">
    <location>
        <begin position="1494"/>
        <end position="1508"/>
    </location>
</feature>
<feature type="region of interest" description="Disordered" evidence="1">
    <location>
        <begin position="710"/>
        <end position="778"/>
    </location>
</feature>
<feature type="compositionally biased region" description="Polar residues" evidence="1">
    <location>
        <begin position="269"/>
        <end position="291"/>
    </location>
</feature>
<feature type="compositionally biased region" description="Low complexity" evidence="1">
    <location>
        <begin position="730"/>
        <end position="744"/>
    </location>
</feature>
<feature type="compositionally biased region" description="Basic and acidic residues" evidence="1">
    <location>
        <begin position="582"/>
        <end position="593"/>
    </location>
</feature>
<feature type="compositionally biased region" description="Polar residues" evidence="1">
    <location>
        <begin position="355"/>
        <end position="367"/>
    </location>
</feature>
<feature type="region of interest" description="Disordered" evidence="1">
    <location>
        <begin position="834"/>
        <end position="883"/>
    </location>
</feature>
<evidence type="ECO:0000256" key="1">
    <source>
        <dbReference type="SAM" id="MobiDB-lite"/>
    </source>
</evidence>
<feature type="compositionally biased region" description="Polar residues" evidence="1">
    <location>
        <begin position="954"/>
        <end position="964"/>
    </location>
</feature>
<evidence type="ECO:0000313" key="2">
    <source>
        <dbReference type="EMBL" id="GBM54387.1"/>
    </source>
</evidence>
<feature type="compositionally biased region" description="Basic residues" evidence="1">
    <location>
        <begin position="596"/>
        <end position="610"/>
    </location>
</feature>
<proteinExistence type="predicted"/>
<feature type="region of interest" description="Disordered" evidence="1">
    <location>
        <begin position="1142"/>
        <end position="1174"/>
    </location>
</feature>
<feature type="compositionally biased region" description="Basic residues" evidence="1">
    <location>
        <begin position="458"/>
        <end position="472"/>
    </location>
</feature>
<feature type="compositionally biased region" description="Polar residues" evidence="1">
    <location>
        <begin position="479"/>
        <end position="488"/>
    </location>
</feature>
<evidence type="ECO:0000313" key="3">
    <source>
        <dbReference type="Proteomes" id="UP000499080"/>
    </source>
</evidence>
<feature type="region of interest" description="Disordered" evidence="1">
    <location>
        <begin position="1729"/>
        <end position="1775"/>
    </location>
</feature>
<feature type="compositionally biased region" description="Polar residues" evidence="1">
    <location>
        <begin position="750"/>
        <end position="766"/>
    </location>
</feature>
<feature type="region of interest" description="Disordered" evidence="1">
    <location>
        <begin position="1494"/>
        <end position="1524"/>
    </location>
</feature>
<feature type="compositionally biased region" description="Basic and acidic residues" evidence="1">
    <location>
        <begin position="143"/>
        <end position="155"/>
    </location>
</feature>
<feature type="region of interest" description="Disordered" evidence="1">
    <location>
        <begin position="52"/>
        <end position="668"/>
    </location>
</feature>
<feature type="compositionally biased region" description="Polar residues" evidence="1">
    <location>
        <begin position="647"/>
        <end position="662"/>
    </location>
</feature>
<keyword evidence="3" id="KW-1185">Reference proteome</keyword>
<feature type="compositionally biased region" description="Polar residues" evidence="1">
    <location>
        <begin position="1760"/>
        <end position="1775"/>
    </location>
</feature>
<feature type="compositionally biased region" description="Basic and acidic residues" evidence="1">
    <location>
        <begin position="189"/>
        <end position="206"/>
    </location>
</feature>
<feature type="compositionally biased region" description="Low complexity" evidence="1">
    <location>
        <begin position="214"/>
        <end position="230"/>
    </location>
</feature>
<feature type="compositionally biased region" description="Basic residues" evidence="1">
    <location>
        <begin position="66"/>
        <end position="86"/>
    </location>
</feature>
<feature type="compositionally biased region" description="Low complexity" evidence="1">
    <location>
        <begin position="1159"/>
        <end position="1174"/>
    </location>
</feature>
<dbReference type="OrthoDB" id="6471376at2759"/>
<organism evidence="2 3">
    <name type="scientific">Araneus ventricosus</name>
    <name type="common">Orbweaver spider</name>
    <name type="synonym">Epeira ventricosa</name>
    <dbReference type="NCBI Taxonomy" id="182803"/>
    <lineage>
        <taxon>Eukaryota</taxon>
        <taxon>Metazoa</taxon>
        <taxon>Ecdysozoa</taxon>
        <taxon>Arthropoda</taxon>
        <taxon>Chelicerata</taxon>
        <taxon>Arachnida</taxon>
        <taxon>Araneae</taxon>
        <taxon>Araneomorphae</taxon>
        <taxon>Entelegynae</taxon>
        <taxon>Araneoidea</taxon>
        <taxon>Araneidae</taxon>
        <taxon>Araneus</taxon>
    </lineage>
</organism>
<feature type="compositionally biased region" description="Polar residues" evidence="1">
    <location>
        <begin position="973"/>
        <end position="1005"/>
    </location>
</feature>
<feature type="region of interest" description="Disordered" evidence="1">
    <location>
        <begin position="1"/>
        <end position="22"/>
    </location>
</feature>
<protein>
    <submittedName>
        <fullName evidence="2">Uncharacterized protein</fullName>
    </submittedName>
</protein>
<dbReference type="EMBL" id="BGPR01001457">
    <property type="protein sequence ID" value="GBM54387.1"/>
    <property type="molecule type" value="Genomic_DNA"/>
</dbReference>
<feature type="region of interest" description="Disordered" evidence="1">
    <location>
        <begin position="1690"/>
        <end position="1709"/>
    </location>
</feature>
<feature type="compositionally biased region" description="Basic residues" evidence="1">
    <location>
        <begin position="7"/>
        <end position="19"/>
    </location>
</feature>
<dbReference type="Proteomes" id="UP000499080">
    <property type="component" value="Unassembled WGS sequence"/>
</dbReference>
<feature type="compositionally biased region" description="Polar residues" evidence="1">
    <location>
        <begin position="528"/>
        <end position="555"/>
    </location>
</feature>